<dbReference type="PANTHER" id="PTHR36503:SF2">
    <property type="entry name" value="BLR2408 PROTEIN"/>
    <property type="match status" value="1"/>
</dbReference>
<dbReference type="InterPro" id="IPR029068">
    <property type="entry name" value="Glyas_Bleomycin-R_OHBP_Dase"/>
</dbReference>
<keyword evidence="1" id="KW-0456">Lyase</keyword>
<reference evidence="1" key="1">
    <citation type="submission" date="2023-07" db="EMBL/GenBank/DDBJ databases">
        <authorList>
            <person name="Kim M.K."/>
        </authorList>
    </citation>
    <scope>NUCLEOTIDE SEQUENCE</scope>
    <source>
        <strain evidence="1">CA1-15</strain>
    </source>
</reference>
<accession>A0ABT9A1L1</accession>
<evidence type="ECO:0000313" key="1">
    <source>
        <dbReference type="EMBL" id="MDO7843716.1"/>
    </source>
</evidence>
<dbReference type="Proteomes" id="UP001176468">
    <property type="component" value="Unassembled WGS sequence"/>
</dbReference>
<sequence length="144" mass="15489">MAKMIFVNLPVKDVAAATAFYEAIGCVKDTRFSNDVASSMQWSDTIVFMLLGHAFYNSFTPKQIADTATTSEAILCLSQDSREEVDAINAKAIAAGGKQIHAPEENGFMYGGAFEDLDGHSFECMWMDMDAAAAAMGQGEVEPA</sequence>
<name>A0ABT9A1L1_9SPHN</name>
<evidence type="ECO:0000313" key="2">
    <source>
        <dbReference type="Proteomes" id="UP001176468"/>
    </source>
</evidence>
<dbReference type="PANTHER" id="PTHR36503">
    <property type="entry name" value="BLR2520 PROTEIN"/>
    <property type="match status" value="1"/>
</dbReference>
<gene>
    <name evidence="1" type="ORF">Q5H94_15395</name>
</gene>
<dbReference type="EMBL" id="JAUQSZ010000011">
    <property type="protein sequence ID" value="MDO7843716.1"/>
    <property type="molecule type" value="Genomic_DNA"/>
</dbReference>
<dbReference type="Gene3D" id="3.10.180.10">
    <property type="entry name" value="2,3-Dihydroxybiphenyl 1,2-Dioxygenase, domain 1"/>
    <property type="match status" value="1"/>
</dbReference>
<keyword evidence="2" id="KW-1185">Reference proteome</keyword>
<proteinExistence type="predicted"/>
<dbReference type="GO" id="GO:0016829">
    <property type="term" value="F:lyase activity"/>
    <property type="evidence" value="ECO:0007669"/>
    <property type="project" value="UniProtKB-KW"/>
</dbReference>
<comment type="caution">
    <text evidence="1">The sequence shown here is derived from an EMBL/GenBank/DDBJ whole genome shotgun (WGS) entry which is preliminary data.</text>
</comment>
<organism evidence="1 2">
    <name type="scientific">Sphingomonas immobilis</name>
    <dbReference type="NCBI Taxonomy" id="3063997"/>
    <lineage>
        <taxon>Bacteria</taxon>
        <taxon>Pseudomonadati</taxon>
        <taxon>Pseudomonadota</taxon>
        <taxon>Alphaproteobacteria</taxon>
        <taxon>Sphingomonadales</taxon>
        <taxon>Sphingomonadaceae</taxon>
        <taxon>Sphingomonas</taxon>
    </lineage>
</organism>
<dbReference type="SUPFAM" id="SSF54593">
    <property type="entry name" value="Glyoxalase/Bleomycin resistance protein/Dihydroxybiphenyl dioxygenase"/>
    <property type="match status" value="1"/>
</dbReference>
<dbReference type="RefSeq" id="WP_304562177.1">
    <property type="nucleotide sequence ID" value="NZ_JAUQSZ010000011.1"/>
</dbReference>
<protein>
    <submittedName>
        <fullName evidence="1">Lactoylglutathione lyase</fullName>
    </submittedName>
</protein>